<evidence type="ECO:0000259" key="2">
    <source>
        <dbReference type="Pfam" id="PF07593"/>
    </source>
</evidence>
<reference evidence="3 4" key="1">
    <citation type="submission" date="2016-01" db="EMBL/GenBank/DDBJ databases">
        <title>The draft genome sequence of Aquimarina sp. RZW4-3-2.</title>
        <authorList>
            <person name="Wang Y."/>
        </authorList>
    </citation>
    <scope>NUCLEOTIDE SEQUENCE [LARGE SCALE GENOMIC DNA]</scope>
    <source>
        <strain evidence="3 4">RZW4-3-2</strain>
    </source>
</reference>
<evidence type="ECO:0000313" key="4">
    <source>
        <dbReference type="Proteomes" id="UP000076715"/>
    </source>
</evidence>
<keyword evidence="1" id="KW-0732">Signal</keyword>
<evidence type="ECO:0000256" key="1">
    <source>
        <dbReference type="ARBA" id="ARBA00022729"/>
    </source>
</evidence>
<dbReference type="RefSeq" id="WP_082832324.1">
    <property type="nucleotide sequence ID" value="NZ_LQRT01000002.1"/>
</dbReference>
<feature type="domain" description="ASPIC/UnbV" evidence="2">
    <location>
        <begin position="546"/>
        <end position="612"/>
    </location>
</feature>
<dbReference type="PANTHER" id="PTHR16026:SF0">
    <property type="entry name" value="CARTILAGE ACIDIC PROTEIN 1"/>
    <property type="match status" value="1"/>
</dbReference>
<dbReference type="Pfam" id="PF07593">
    <property type="entry name" value="UnbV_ASPIC"/>
    <property type="match status" value="1"/>
</dbReference>
<dbReference type="SUPFAM" id="SSF69318">
    <property type="entry name" value="Integrin alpha N-terminal domain"/>
    <property type="match status" value="2"/>
</dbReference>
<dbReference type="InterPro" id="IPR027039">
    <property type="entry name" value="Crtac1"/>
</dbReference>
<dbReference type="InterPro" id="IPR013517">
    <property type="entry name" value="FG-GAP"/>
</dbReference>
<gene>
    <name evidence="3" type="ORF">AWE51_04270</name>
</gene>
<name>A0A163CQV8_9FLAO</name>
<dbReference type="Gene3D" id="2.130.10.130">
    <property type="entry name" value="Integrin alpha, N-terminal"/>
    <property type="match status" value="3"/>
</dbReference>
<proteinExistence type="predicted"/>
<dbReference type="Pfam" id="PF13517">
    <property type="entry name" value="FG-GAP_3"/>
    <property type="match status" value="4"/>
</dbReference>
<dbReference type="PANTHER" id="PTHR16026">
    <property type="entry name" value="CARTILAGE ACIDIC PROTEIN 1"/>
    <property type="match status" value="1"/>
</dbReference>
<keyword evidence="4" id="KW-1185">Reference proteome</keyword>
<dbReference type="STRING" id="1642818.AWE51_04270"/>
<organism evidence="3 4">
    <name type="scientific">Aquimarina aggregata</name>
    <dbReference type="NCBI Taxonomy" id="1642818"/>
    <lineage>
        <taxon>Bacteria</taxon>
        <taxon>Pseudomonadati</taxon>
        <taxon>Bacteroidota</taxon>
        <taxon>Flavobacteriia</taxon>
        <taxon>Flavobacteriales</taxon>
        <taxon>Flavobacteriaceae</taxon>
        <taxon>Aquimarina</taxon>
    </lineage>
</organism>
<dbReference type="Proteomes" id="UP000076715">
    <property type="component" value="Unassembled WGS sequence"/>
</dbReference>
<comment type="caution">
    <text evidence="3">The sequence shown here is derived from an EMBL/GenBank/DDBJ whole genome shotgun (WGS) entry which is preliminary data.</text>
</comment>
<dbReference type="InterPro" id="IPR011519">
    <property type="entry name" value="UnbV_ASPIC"/>
</dbReference>
<dbReference type="AlphaFoldDB" id="A0A163CQV8"/>
<sequence>MSNEIYKKQKISWVNWLDNEEIIKVVFFLLVLISICSCNNNTDKQFELIGPKDSNIDFVNMVFGEEELDIMENSFYHSGAGVMVADFDNDGLEDIFFSGNQVPSKLYKNLGNFKFQDITKESGLLSDSWATGATFADINGDGFKDIYICTVGKGEPNLFYEHQGLNKEGIPIFKEKAALYGIGVTNVSTQAAFFDYDKDDDLDLIVAVNSQIMNYRNQIYLDTTVTTSQKTQEFLFKNNADGSFSNVSKEAGITKEGSSLGIAINDLNNDGWPDIYIANDFLSNDLMYINNQDGTFTNKAKEYLRHTTFHGMGVDIADINSDGLMDITVLDMLPSLDERKKRMQMPINYDLYEERVKVGYLPQFVRNTLQINRGKNTQGTQNFSEIGCMSGIYATDWSWAPLWADYNNDGNRDLYITNGYPKDINDLDHVFGLDAHINIGTSEAYKALKIKAQNATKPVLESNYLYQNLGNMEMLDISKEAGVKKPSISYGVAFADFDNDGDLELVTNNFKEDALLYKNNSIQNDKIHKANYIKVKLKYKGKNKEGLGTTLKLHTKNKIQTYFHSYVRGYMSSMGEIIHFGLGALKTVDSLEILWPDNRSQMVYTIDINKVLDITYKKVDNKEVKVTANNYLFKNSTDTLGLRYMHKENRYVDFKNEPLLFKMYSKEGPGQSIGDVNGDGKDDIILGGSIGNTTSFFIQQDNDFSRSEPINDKEYEDMGCLLFDVDNDKDLDLYMVSGGSEYGAQSKHYQDRLYINDGNGNFTTSHNLPKIESSGGAVKGADYDKDGDIDLFVGGKVKMGEYPTAPRSYLLENKESVLVDSTPEILQFPGMVSDAIWTDFDNDSWVDLILVGEWMEISMFKNNKGKFEKYEKNGLEGTSGWWNSIAGGDFDKDGDIDYIIGNLGTNTIFEATTTEPLRLYAGDYDKNDKIDPVLTYYNTTKEGERKEMVFHNRDAMNDQIVGFKRRFRDYVTYSTASFRHVLTEEETKDALILDTKYLTSSFVENLGDGTFKIKELPWQCQVAPINGILIEDLNMDGNLDALLVGNSHTIEPIHGKLDASLGVLMLGDGKGNLSVSKPIESGLFLDGDQKSVASVTMNTKTIVTVGSNSGEFKALEINDKIPGQIIKLAPLDQYAQISFVNGTTIKKEFYYGHSYLSQNARQLEITSDMSEVIIYDSKGISRKIK</sequence>
<dbReference type="OrthoDB" id="9816120at2"/>
<dbReference type="InterPro" id="IPR028994">
    <property type="entry name" value="Integrin_alpha_N"/>
</dbReference>
<accession>A0A163CQV8</accession>
<protein>
    <recommendedName>
        <fullName evidence="2">ASPIC/UnbV domain-containing protein</fullName>
    </recommendedName>
</protein>
<dbReference type="EMBL" id="LQRT01000002">
    <property type="protein sequence ID" value="KZS42671.1"/>
    <property type="molecule type" value="Genomic_DNA"/>
</dbReference>
<evidence type="ECO:0000313" key="3">
    <source>
        <dbReference type="EMBL" id="KZS42671.1"/>
    </source>
</evidence>